<evidence type="ECO:0000313" key="1">
    <source>
        <dbReference type="EMBL" id="AKV68804.1"/>
    </source>
</evidence>
<name>A0A0K1S3S5_9CHRO</name>
<evidence type="ECO:0000313" key="2">
    <source>
        <dbReference type="Proteomes" id="UP000068167"/>
    </source>
</evidence>
<proteinExistence type="predicted"/>
<reference evidence="1 2" key="1">
    <citation type="journal article" date="2016" name="Stand. Genomic Sci.">
        <title>Complete genome sequence and genomic characterization of Microcystis panniformis FACHB 1757 by third-generation sequencing.</title>
        <authorList>
            <person name="Zhang J.Y."/>
            <person name="Guan R."/>
            <person name="Zhang H.J."/>
            <person name="Li H."/>
            <person name="Xiao P."/>
            <person name="Yu G.L."/>
            <person name="Du L."/>
            <person name="Cao D.M."/>
            <person name="Zhu B.C."/>
            <person name="Li R.H."/>
            <person name="Lu Z.H."/>
        </authorList>
    </citation>
    <scope>NUCLEOTIDE SEQUENCE [LARGE SCALE GENOMIC DNA]</scope>
    <source>
        <strain evidence="1 2">FACHB-1757</strain>
    </source>
</reference>
<organism evidence="1 2">
    <name type="scientific">Microcystis panniformis FACHB-1757</name>
    <dbReference type="NCBI Taxonomy" id="1638788"/>
    <lineage>
        <taxon>Bacteria</taxon>
        <taxon>Bacillati</taxon>
        <taxon>Cyanobacteriota</taxon>
        <taxon>Cyanophyceae</taxon>
        <taxon>Oscillatoriophycideae</taxon>
        <taxon>Chroococcales</taxon>
        <taxon>Microcystaceae</taxon>
        <taxon>Microcystis</taxon>
    </lineage>
</organism>
<dbReference type="AlphaFoldDB" id="A0A0K1S3S5"/>
<dbReference type="Proteomes" id="UP000068167">
    <property type="component" value="Chromosome"/>
</dbReference>
<dbReference type="EMBL" id="CP011339">
    <property type="protein sequence ID" value="AKV68804.1"/>
    <property type="molecule type" value="Genomic_DNA"/>
</dbReference>
<gene>
    <name evidence="1" type="ORF">VL20_3834</name>
</gene>
<dbReference type="KEGG" id="mpk:VL20_3834"/>
<accession>A0A0K1S3S5</accession>
<keyword evidence="2" id="KW-1185">Reference proteome</keyword>
<dbReference type="RefSeq" id="WP_002789010.1">
    <property type="nucleotide sequence ID" value="NZ_CP011339.1"/>
</dbReference>
<sequence length="69" mass="7450">MTTQATVIQGTAKEIREALALIPDDEIVSLMVGRPSLSIIARKLQHEAATLGITAAEHDALMASLKHDW</sequence>
<dbReference type="PATRIC" id="fig|1638788.3.peg.3872"/>
<protein>
    <submittedName>
        <fullName evidence="1">Uncharacterized protein</fullName>
    </submittedName>
</protein>